<sequence length="153" mass="18330">MSEMIKRTELPDEVRSKIDNVLKAAGDAHRQVDLVQEEILSLNAWNLLPEPKLGWEFYSNIIPRDNMIFFRDTNQFDKALHWLDITRKSYGSTKERPDQVIEFYAATIYFEMGRYDDAFAIFDWQYKKWKTLPFKGADKKYLDFYLRKKAKRS</sequence>
<reference evidence="1" key="1">
    <citation type="submission" date="2021-03" db="EMBL/GenBank/DDBJ databases">
        <title>Whole genome sequence of Jiella sp. CQZ9-1.</title>
        <authorList>
            <person name="Tuo L."/>
        </authorList>
    </citation>
    <scope>NUCLEOTIDE SEQUENCE</scope>
    <source>
        <strain evidence="1">CQZ9-1</strain>
    </source>
</reference>
<accession>A0A939FZS1</accession>
<evidence type="ECO:0000313" key="2">
    <source>
        <dbReference type="Proteomes" id="UP000664122"/>
    </source>
</evidence>
<protein>
    <submittedName>
        <fullName evidence="1">Uncharacterized protein</fullName>
    </submittedName>
</protein>
<gene>
    <name evidence="1" type="ORF">J1C48_18670</name>
</gene>
<dbReference type="RefSeq" id="WP_207259505.1">
    <property type="nucleotide sequence ID" value="NZ_JAFMPP010000036.1"/>
</dbReference>
<keyword evidence="2" id="KW-1185">Reference proteome</keyword>
<proteinExistence type="predicted"/>
<organism evidence="1 2">
    <name type="scientific">Jiella flava</name>
    <dbReference type="NCBI Taxonomy" id="2816857"/>
    <lineage>
        <taxon>Bacteria</taxon>
        <taxon>Pseudomonadati</taxon>
        <taxon>Pseudomonadota</taxon>
        <taxon>Alphaproteobacteria</taxon>
        <taxon>Hyphomicrobiales</taxon>
        <taxon>Aurantimonadaceae</taxon>
        <taxon>Jiella</taxon>
    </lineage>
</organism>
<name>A0A939FZS1_9HYPH</name>
<comment type="caution">
    <text evidence="1">The sequence shown here is derived from an EMBL/GenBank/DDBJ whole genome shotgun (WGS) entry which is preliminary data.</text>
</comment>
<evidence type="ECO:0000313" key="1">
    <source>
        <dbReference type="EMBL" id="MBO0664590.1"/>
    </source>
</evidence>
<dbReference type="EMBL" id="JAFMPP010000036">
    <property type="protein sequence ID" value="MBO0664590.1"/>
    <property type="molecule type" value="Genomic_DNA"/>
</dbReference>
<dbReference type="AlphaFoldDB" id="A0A939FZS1"/>
<dbReference type="Proteomes" id="UP000664122">
    <property type="component" value="Unassembled WGS sequence"/>
</dbReference>